<evidence type="ECO:0000313" key="2">
    <source>
        <dbReference type="Proteomes" id="UP001187531"/>
    </source>
</evidence>
<accession>A0AA88HSS0</accession>
<name>A0AA88HSS0_ARTSF</name>
<gene>
    <name evidence="1" type="ORF">QYM36_011936</name>
</gene>
<dbReference type="Proteomes" id="UP001187531">
    <property type="component" value="Unassembled WGS sequence"/>
</dbReference>
<dbReference type="EMBL" id="JAVRJZ010000016">
    <property type="protein sequence ID" value="KAK2710582.1"/>
    <property type="molecule type" value="Genomic_DNA"/>
</dbReference>
<protein>
    <submittedName>
        <fullName evidence="1">Uncharacterized protein</fullName>
    </submittedName>
</protein>
<keyword evidence="2" id="KW-1185">Reference proteome</keyword>
<proteinExistence type="predicted"/>
<evidence type="ECO:0000313" key="1">
    <source>
        <dbReference type="EMBL" id="KAK2710582.1"/>
    </source>
</evidence>
<comment type="caution">
    <text evidence="1">The sequence shown here is derived from an EMBL/GenBank/DDBJ whole genome shotgun (WGS) entry which is preliminary data.</text>
</comment>
<organism evidence="1 2">
    <name type="scientific">Artemia franciscana</name>
    <name type="common">Brine shrimp</name>
    <name type="synonym">Artemia sanfranciscana</name>
    <dbReference type="NCBI Taxonomy" id="6661"/>
    <lineage>
        <taxon>Eukaryota</taxon>
        <taxon>Metazoa</taxon>
        <taxon>Ecdysozoa</taxon>
        <taxon>Arthropoda</taxon>
        <taxon>Crustacea</taxon>
        <taxon>Branchiopoda</taxon>
        <taxon>Anostraca</taxon>
        <taxon>Artemiidae</taxon>
        <taxon>Artemia</taxon>
    </lineage>
</organism>
<dbReference type="AlphaFoldDB" id="A0AA88HSS0"/>
<reference evidence="1" key="1">
    <citation type="submission" date="2023-07" db="EMBL/GenBank/DDBJ databases">
        <title>Chromosome-level genome assembly of Artemia franciscana.</title>
        <authorList>
            <person name="Jo E."/>
        </authorList>
    </citation>
    <scope>NUCLEOTIDE SEQUENCE</scope>
    <source>
        <tissue evidence="1">Whole body</tissue>
    </source>
</reference>
<sequence>MKVLMMFVDYALGLLNDLNVLFQSKSPIFYKLKTEILKLIATLAINYMDGTYVRNCTDLLALDITDKSHYADAQKVYLGYTAEEELASLVSSSPDISQLEQIFRKYIQANKTDEICEKAVGFYDKDTIIKAKDTLWHYSNTSSRNAARQKIADNVLDILKLIQLYMGIAEIWVRLNDINPAARRSNFEKNSNF</sequence>